<dbReference type="FunFam" id="3.30.420.10:FF:000045">
    <property type="entry name" value="3'-5' exonuclease DinG"/>
    <property type="match status" value="1"/>
</dbReference>
<comment type="subunit">
    <text evidence="5">DNA polymerase III contains a core (composed of alpha, epsilon and theta chains) that associates with a tau subunit. This core dimerizes to form the POLIII' complex. PolIII' associates with the gamma complex (composed of gamma, delta, delta', psi and chi chains) and with the beta chain to form the complete DNA polymerase III complex.</text>
</comment>
<protein>
    <submittedName>
        <fullName evidence="7">DNA polymerase III, epsilon subunit</fullName>
        <ecNumber evidence="7">2.7.7.7</ecNumber>
    </submittedName>
</protein>
<dbReference type="EC" id="2.7.7.7" evidence="7"/>
<comment type="function">
    <text evidence="4">DNA polymerase III is a complex, multichain enzyme responsible for most of the replicative synthesis in bacteria. The epsilon subunit contain the editing function and is a proofreading 3'-5' exonuclease.</text>
</comment>
<dbReference type="HOGENOM" id="CLU_047806_7_0_7"/>
<keyword evidence="8" id="KW-1185">Reference proteome</keyword>
<keyword evidence="7" id="KW-0808">Transferase</keyword>
<keyword evidence="3" id="KW-0269">Exonuclease</keyword>
<name>E1QF38_DESB2</name>
<dbReference type="RefSeq" id="WP_013257629.1">
    <property type="nucleotide sequence ID" value="NC_014365.1"/>
</dbReference>
<dbReference type="SUPFAM" id="SSF53098">
    <property type="entry name" value="Ribonuclease H-like"/>
    <property type="match status" value="1"/>
</dbReference>
<dbReference type="NCBIfam" id="TIGR00573">
    <property type="entry name" value="dnaq"/>
    <property type="match status" value="1"/>
</dbReference>
<dbReference type="Proteomes" id="UP000009047">
    <property type="component" value="Chromosome"/>
</dbReference>
<gene>
    <name evidence="7" type="ordered locus">Deba_0803</name>
</gene>
<dbReference type="InterPro" id="IPR013520">
    <property type="entry name" value="Ribonucl_H"/>
</dbReference>
<dbReference type="OrthoDB" id="9804290at2"/>
<dbReference type="GO" id="GO:0008408">
    <property type="term" value="F:3'-5' exonuclease activity"/>
    <property type="evidence" value="ECO:0007669"/>
    <property type="project" value="TreeGrafter"/>
</dbReference>
<organism evidence="7 8">
    <name type="scientific">Desulfarculus baarsii (strain ATCC 33931 / DSM 2075 / LMG 7858 / VKM B-1802 / 2st14)</name>
    <dbReference type="NCBI Taxonomy" id="644282"/>
    <lineage>
        <taxon>Bacteria</taxon>
        <taxon>Pseudomonadati</taxon>
        <taxon>Thermodesulfobacteriota</taxon>
        <taxon>Desulfarculia</taxon>
        <taxon>Desulfarculales</taxon>
        <taxon>Desulfarculaceae</taxon>
        <taxon>Desulfarculus</taxon>
    </lineage>
</organism>
<evidence type="ECO:0000256" key="4">
    <source>
        <dbReference type="ARBA" id="ARBA00025483"/>
    </source>
</evidence>
<evidence type="ECO:0000256" key="1">
    <source>
        <dbReference type="ARBA" id="ARBA00022722"/>
    </source>
</evidence>
<dbReference type="PANTHER" id="PTHR30231">
    <property type="entry name" value="DNA POLYMERASE III SUBUNIT EPSILON"/>
    <property type="match status" value="1"/>
</dbReference>
<dbReference type="AlphaFoldDB" id="E1QF38"/>
<dbReference type="InterPro" id="IPR012337">
    <property type="entry name" value="RNaseH-like_sf"/>
</dbReference>
<dbReference type="InterPro" id="IPR036397">
    <property type="entry name" value="RNaseH_sf"/>
</dbReference>
<dbReference type="Gene3D" id="3.30.420.10">
    <property type="entry name" value="Ribonuclease H-like superfamily/Ribonuclease H"/>
    <property type="match status" value="1"/>
</dbReference>
<sequence length="240" mass="26159">MGLTTARLRNRYRRLRLGRRGLSPLARANLAALDGLDRRAPLDECSFVVLDLETTGVDLARDGVVSAGAVRLRGGRVLLGQYFDEMILPQGEVPASSITIHGLTPQRLAAGRPLAQVFDDLAGFIGADIVVAHNAGFDLHFIDRHMRAHHGLALQNLALCTLRLCRALLLPSDPFGVGRHKGQCRLDAIAERFGLDTPQRHTAIGDALVTALIFQRMLAMMEERGQARLGRLIALGQAPR</sequence>
<evidence type="ECO:0000256" key="5">
    <source>
        <dbReference type="ARBA" id="ARBA00026073"/>
    </source>
</evidence>
<dbReference type="STRING" id="644282.Deba_0803"/>
<keyword evidence="2" id="KW-0378">Hydrolase</keyword>
<dbReference type="KEGG" id="dbr:Deba_0803"/>
<evidence type="ECO:0000256" key="3">
    <source>
        <dbReference type="ARBA" id="ARBA00022839"/>
    </source>
</evidence>
<dbReference type="CDD" id="cd06127">
    <property type="entry name" value="DEDDh"/>
    <property type="match status" value="1"/>
</dbReference>
<dbReference type="eggNOG" id="COG0847">
    <property type="taxonomic scope" value="Bacteria"/>
</dbReference>
<proteinExistence type="predicted"/>
<dbReference type="GO" id="GO:0005829">
    <property type="term" value="C:cytosol"/>
    <property type="evidence" value="ECO:0007669"/>
    <property type="project" value="TreeGrafter"/>
</dbReference>
<dbReference type="GO" id="GO:0003887">
    <property type="term" value="F:DNA-directed DNA polymerase activity"/>
    <property type="evidence" value="ECO:0007669"/>
    <property type="project" value="UniProtKB-EC"/>
</dbReference>
<dbReference type="GO" id="GO:0006260">
    <property type="term" value="P:DNA replication"/>
    <property type="evidence" value="ECO:0007669"/>
    <property type="project" value="InterPro"/>
</dbReference>
<dbReference type="Pfam" id="PF00929">
    <property type="entry name" value="RNase_T"/>
    <property type="match status" value="1"/>
</dbReference>
<evidence type="ECO:0000256" key="2">
    <source>
        <dbReference type="ARBA" id="ARBA00022801"/>
    </source>
</evidence>
<feature type="domain" description="Exonuclease" evidence="6">
    <location>
        <begin position="46"/>
        <end position="223"/>
    </location>
</feature>
<evidence type="ECO:0000313" key="7">
    <source>
        <dbReference type="EMBL" id="ADK84174.1"/>
    </source>
</evidence>
<dbReference type="SMART" id="SM00479">
    <property type="entry name" value="EXOIII"/>
    <property type="match status" value="1"/>
</dbReference>
<accession>E1QF38</accession>
<keyword evidence="1" id="KW-0540">Nuclease</keyword>
<evidence type="ECO:0000313" key="8">
    <source>
        <dbReference type="Proteomes" id="UP000009047"/>
    </source>
</evidence>
<dbReference type="EMBL" id="CP002085">
    <property type="protein sequence ID" value="ADK84174.1"/>
    <property type="molecule type" value="Genomic_DNA"/>
</dbReference>
<reference evidence="7 8" key="1">
    <citation type="journal article" date="2010" name="Stand. Genomic Sci.">
        <title>Complete genome sequence of Desulfarculus baarsii type strain (2st14).</title>
        <authorList>
            <person name="Sun H."/>
            <person name="Spring S."/>
            <person name="Lapidus A."/>
            <person name="Davenport K."/>
            <person name="Del Rio T.G."/>
            <person name="Tice H."/>
            <person name="Nolan M."/>
            <person name="Copeland A."/>
            <person name="Cheng J.F."/>
            <person name="Lucas S."/>
            <person name="Tapia R."/>
            <person name="Goodwin L."/>
            <person name="Pitluck S."/>
            <person name="Ivanova N."/>
            <person name="Pagani I."/>
            <person name="Mavromatis K."/>
            <person name="Ovchinnikova G."/>
            <person name="Pati A."/>
            <person name="Chen A."/>
            <person name="Palaniappan K."/>
            <person name="Hauser L."/>
            <person name="Chang Y.J."/>
            <person name="Jeffries C.D."/>
            <person name="Detter J.C."/>
            <person name="Han C."/>
            <person name="Rohde M."/>
            <person name="Brambilla E."/>
            <person name="Goker M."/>
            <person name="Woyke T."/>
            <person name="Bristow J."/>
            <person name="Eisen J.A."/>
            <person name="Markowitz V."/>
            <person name="Hugenholtz P."/>
            <person name="Kyrpides N.C."/>
            <person name="Klenk H.P."/>
            <person name="Land M."/>
        </authorList>
    </citation>
    <scope>NUCLEOTIDE SEQUENCE [LARGE SCALE GENOMIC DNA]</scope>
    <source>
        <strain evidence="8">ATCC 33931 / DSM 2075 / LMG 7858 / VKM B-1802 / 2st14</strain>
    </source>
</reference>
<dbReference type="GO" id="GO:0003677">
    <property type="term" value="F:DNA binding"/>
    <property type="evidence" value="ECO:0007669"/>
    <property type="project" value="InterPro"/>
</dbReference>
<dbReference type="InterPro" id="IPR006054">
    <property type="entry name" value="DnaQ"/>
</dbReference>
<keyword evidence="7" id="KW-0548">Nucleotidyltransferase</keyword>
<dbReference type="PANTHER" id="PTHR30231:SF4">
    <property type="entry name" value="PROTEIN NEN2"/>
    <property type="match status" value="1"/>
</dbReference>
<evidence type="ECO:0000259" key="6">
    <source>
        <dbReference type="SMART" id="SM00479"/>
    </source>
</evidence>